<comment type="caution">
    <text evidence="1">The sequence shown here is derived from an EMBL/GenBank/DDBJ whole genome shotgun (WGS) entry which is preliminary data.</text>
</comment>
<keyword evidence="2" id="KW-1185">Reference proteome</keyword>
<dbReference type="EMBL" id="JAVREP010000003">
    <property type="protein sequence ID" value="MDT0328035.1"/>
    <property type="molecule type" value="Genomic_DNA"/>
</dbReference>
<evidence type="ECO:0000313" key="1">
    <source>
        <dbReference type="EMBL" id="MDT0328035.1"/>
    </source>
</evidence>
<evidence type="ECO:0000313" key="2">
    <source>
        <dbReference type="Proteomes" id="UP001183390"/>
    </source>
</evidence>
<sequence length="70" mass="7343">MAASAMRIARIDAPEPAPTRALVLLPTPTAAVCGMCNGQRGWWETTDGQSPGKAIRRWIACSGCKGTGEV</sequence>
<reference evidence="2" key="1">
    <citation type="submission" date="2023-07" db="EMBL/GenBank/DDBJ databases">
        <title>30 novel species of actinomycetes from the DSMZ collection.</title>
        <authorList>
            <person name="Nouioui I."/>
        </authorList>
    </citation>
    <scope>NUCLEOTIDE SEQUENCE [LARGE SCALE GENOMIC DNA]</scope>
    <source>
        <strain evidence="2">DSM 44743</strain>
    </source>
</reference>
<proteinExistence type="predicted"/>
<dbReference type="RefSeq" id="WP_274810680.1">
    <property type="nucleotide sequence ID" value="NZ_JAVREP010000003.1"/>
</dbReference>
<protein>
    <submittedName>
        <fullName evidence="1">Uncharacterized protein</fullName>
    </submittedName>
</protein>
<accession>A0ABU2M5V3</accession>
<dbReference type="Proteomes" id="UP001183390">
    <property type="component" value="Unassembled WGS sequence"/>
</dbReference>
<gene>
    <name evidence="1" type="ORF">RM479_06375</name>
</gene>
<organism evidence="1 2">
    <name type="scientific">Nocardiopsis lambiniae</name>
    <dbReference type="NCBI Taxonomy" id="3075539"/>
    <lineage>
        <taxon>Bacteria</taxon>
        <taxon>Bacillati</taxon>
        <taxon>Actinomycetota</taxon>
        <taxon>Actinomycetes</taxon>
        <taxon>Streptosporangiales</taxon>
        <taxon>Nocardiopsidaceae</taxon>
        <taxon>Nocardiopsis</taxon>
    </lineage>
</organism>
<name>A0ABU2M5V3_9ACTN</name>